<reference evidence="3" key="1">
    <citation type="journal article" date="2014" name="Proc. Natl. Acad. Sci. U.S.A.">
        <title>Extensive sampling of basidiomycete genomes demonstrates inadequacy of the white-rot/brown-rot paradigm for wood decay fungi.</title>
        <authorList>
            <person name="Riley R."/>
            <person name="Salamov A.A."/>
            <person name="Brown D.W."/>
            <person name="Nagy L.G."/>
            <person name="Floudas D."/>
            <person name="Held B.W."/>
            <person name="Levasseur A."/>
            <person name="Lombard V."/>
            <person name="Morin E."/>
            <person name="Otillar R."/>
            <person name="Lindquist E.A."/>
            <person name="Sun H."/>
            <person name="LaButti K.M."/>
            <person name="Schmutz J."/>
            <person name="Jabbour D."/>
            <person name="Luo H."/>
            <person name="Baker S.E."/>
            <person name="Pisabarro A.G."/>
            <person name="Walton J.D."/>
            <person name="Blanchette R.A."/>
            <person name="Henrissat B."/>
            <person name="Martin F."/>
            <person name="Cullen D."/>
            <person name="Hibbett D.S."/>
            <person name="Grigoriev I.V."/>
        </authorList>
    </citation>
    <scope>NUCLEOTIDE SEQUENCE [LARGE SCALE GENOMIC DNA]</scope>
    <source>
        <strain evidence="3">CBS 339.88</strain>
    </source>
</reference>
<feature type="compositionally biased region" description="Basic and acidic residues" evidence="1">
    <location>
        <begin position="97"/>
        <end position="108"/>
    </location>
</feature>
<dbReference type="AlphaFoldDB" id="A0A067SML3"/>
<dbReference type="HOGENOM" id="CLU_2097051_0_0_1"/>
<feature type="compositionally biased region" description="Polar residues" evidence="1">
    <location>
        <begin position="74"/>
        <end position="90"/>
    </location>
</feature>
<feature type="compositionally biased region" description="Polar residues" evidence="1">
    <location>
        <begin position="1"/>
        <end position="22"/>
    </location>
</feature>
<evidence type="ECO:0000313" key="2">
    <source>
        <dbReference type="EMBL" id="KDR72156.1"/>
    </source>
</evidence>
<gene>
    <name evidence="2" type="ORF">GALMADRAFT_775415</name>
</gene>
<sequence length="116" mass="12063">MLVKTHSSTSSIYPLPSTSSASMGAVAGLPGPPSSSPAHDDFNQPQPCDLCYQLPTPTSPSPLPHLSLAPSCSELPTASSTMPNPRTTPCSDVARPSPRDVGRLRQEPVRVNGKSA</sequence>
<evidence type="ECO:0000313" key="3">
    <source>
        <dbReference type="Proteomes" id="UP000027222"/>
    </source>
</evidence>
<organism evidence="2 3">
    <name type="scientific">Galerina marginata (strain CBS 339.88)</name>
    <dbReference type="NCBI Taxonomy" id="685588"/>
    <lineage>
        <taxon>Eukaryota</taxon>
        <taxon>Fungi</taxon>
        <taxon>Dikarya</taxon>
        <taxon>Basidiomycota</taxon>
        <taxon>Agaricomycotina</taxon>
        <taxon>Agaricomycetes</taxon>
        <taxon>Agaricomycetidae</taxon>
        <taxon>Agaricales</taxon>
        <taxon>Agaricineae</taxon>
        <taxon>Strophariaceae</taxon>
        <taxon>Galerina</taxon>
    </lineage>
</organism>
<name>A0A067SML3_GALM3</name>
<dbReference type="EMBL" id="KL142390">
    <property type="protein sequence ID" value="KDR72156.1"/>
    <property type="molecule type" value="Genomic_DNA"/>
</dbReference>
<protein>
    <submittedName>
        <fullName evidence="2">Uncharacterized protein</fullName>
    </submittedName>
</protein>
<proteinExistence type="predicted"/>
<keyword evidence="3" id="KW-1185">Reference proteome</keyword>
<accession>A0A067SML3</accession>
<evidence type="ECO:0000256" key="1">
    <source>
        <dbReference type="SAM" id="MobiDB-lite"/>
    </source>
</evidence>
<feature type="region of interest" description="Disordered" evidence="1">
    <location>
        <begin position="1"/>
        <end position="116"/>
    </location>
</feature>
<dbReference type="Proteomes" id="UP000027222">
    <property type="component" value="Unassembled WGS sequence"/>
</dbReference>